<dbReference type="AlphaFoldDB" id="A0A9D1YTV5"/>
<feature type="non-terminal residue" evidence="3">
    <location>
        <position position="773"/>
    </location>
</feature>
<sequence length="773" mass="81754">MLRFIKQRKRASASVGILTAAAVALGIMAFSHPGFTTTDVDMHDGGVWVTKLESSELGHLNYQAQELDAGLTVPSESFDVVQDDGTVIMVDHTNISLRPIDTGQVSLVGDIPMPGIVDVTLRGGTITIVDPIDGRLWALPVSTLAGFKYEESDPLAVLGPGGAASADEEGNVHAVSAEHATAYTWEATDGAFAAPTEQQRAELGAADDLQITAVGTEPVALDAANGVLLLPASVIEVPQNAVLQQAGIASESVVLATGSQLIRQPLAGGVASTEEYASGGDAVAPVQLATCVHAAWPGDSRVIRDCDDEGANLDEVVDAEMSGSVIFREHRGIVALNDVVSGVSWLMTDELVMVDNWADLIPPTSEEETEEQDDESMDDSVDHIAPDPSEENNPPVAHDDTIFGARTGRSTLVPVLHNDSDPDGDILTVSLVGDAPGGVRISPVRNSSQFQVEVPADFSANAINFRYLVDDGRGGTDEASVTLRIRDDSQNAAPEELREQGFEVEQRAQYEHGALDNWFDPDGDDIFLVDAFSDSGDTVRFNPNGRIIYTATGEPGPTTMTIVVSDGIEEREATIEVQVRERGTSTPMANADYVSVNEGETTSLKPLANDFLPAGENARLASATPRGDLTVDLDRSTNTLHITGGSLGTHYIDYTVAAGPSQAQGHIRVDVTEPVEDAVPVAVRDVALLPMGGEALLDLTENDVDPAGGVLVVQSVDTGGVSLSVQLVHRHMLRIEDQHGLTDRTTLTYQVSNGTETATGEIVVIPVEPPDKP</sequence>
<organism evidence="3 4">
    <name type="scientific">Candidatus Agrococcus pullicola</name>
    <dbReference type="NCBI Taxonomy" id="2838429"/>
    <lineage>
        <taxon>Bacteria</taxon>
        <taxon>Bacillati</taxon>
        <taxon>Actinomycetota</taxon>
        <taxon>Actinomycetes</taxon>
        <taxon>Micrococcales</taxon>
        <taxon>Microbacteriaceae</taxon>
        <taxon>Agrococcus</taxon>
    </lineage>
</organism>
<protein>
    <submittedName>
        <fullName evidence="3">Cadherin-like domain-containing protein</fullName>
    </submittedName>
</protein>
<reference evidence="3" key="2">
    <citation type="submission" date="2021-04" db="EMBL/GenBank/DDBJ databases">
        <authorList>
            <person name="Gilroy R."/>
        </authorList>
    </citation>
    <scope>NUCLEOTIDE SEQUENCE</scope>
    <source>
        <strain evidence="3">ChiGjej1B1-98</strain>
    </source>
</reference>
<evidence type="ECO:0000313" key="3">
    <source>
        <dbReference type="EMBL" id="HIY65470.1"/>
    </source>
</evidence>
<accession>A0A9D1YTV5</accession>
<proteinExistence type="predicted"/>
<comment type="caution">
    <text evidence="3">The sequence shown here is derived from an EMBL/GenBank/DDBJ whole genome shotgun (WGS) entry which is preliminary data.</text>
</comment>
<reference evidence="3" key="1">
    <citation type="journal article" date="2021" name="PeerJ">
        <title>Extensive microbial diversity within the chicken gut microbiome revealed by metagenomics and culture.</title>
        <authorList>
            <person name="Gilroy R."/>
            <person name="Ravi A."/>
            <person name="Getino M."/>
            <person name="Pursley I."/>
            <person name="Horton D.L."/>
            <person name="Alikhan N.F."/>
            <person name="Baker D."/>
            <person name="Gharbi K."/>
            <person name="Hall N."/>
            <person name="Watson M."/>
            <person name="Adriaenssens E.M."/>
            <person name="Foster-Nyarko E."/>
            <person name="Jarju S."/>
            <person name="Secka A."/>
            <person name="Antonio M."/>
            <person name="Oren A."/>
            <person name="Chaudhuri R.R."/>
            <person name="La Ragione R."/>
            <person name="Hildebrand F."/>
            <person name="Pallen M.J."/>
        </authorList>
    </citation>
    <scope>NUCLEOTIDE SEQUENCE</scope>
    <source>
        <strain evidence="3">ChiGjej1B1-98</strain>
    </source>
</reference>
<gene>
    <name evidence="3" type="ORF">H9830_04260</name>
</gene>
<evidence type="ECO:0000256" key="1">
    <source>
        <dbReference type="SAM" id="MobiDB-lite"/>
    </source>
</evidence>
<evidence type="ECO:0000313" key="4">
    <source>
        <dbReference type="Proteomes" id="UP000824005"/>
    </source>
</evidence>
<dbReference type="Proteomes" id="UP000824005">
    <property type="component" value="Unassembled WGS sequence"/>
</dbReference>
<feature type="chain" id="PRO_5039357645" evidence="2">
    <location>
        <begin position="37"/>
        <end position="773"/>
    </location>
</feature>
<keyword evidence="2" id="KW-0732">Signal</keyword>
<name>A0A9D1YTV5_9MICO</name>
<feature type="signal peptide" evidence="2">
    <location>
        <begin position="1"/>
        <end position="36"/>
    </location>
</feature>
<dbReference type="EMBL" id="DXDC01000124">
    <property type="protein sequence ID" value="HIY65470.1"/>
    <property type="molecule type" value="Genomic_DNA"/>
</dbReference>
<feature type="region of interest" description="Disordered" evidence="1">
    <location>
        <begin position="364"/>
        <end position="397"/>
    </location>
</feature>
<feature type="compositionally biased region" description="Acidic residues" evidence="1">
    <location>
        <begin position="365"/>
        <end position="379"/>
    </location>
</feature>
<dbReference type="Pfam" id="PF17963">
    <property type="entry name" value="Big_9"/>
    <property type="match status" value="3"/>
</dbReference>
<evidence type="ECO:0000256" key="2">
    <source>
        <dbReference type="SAM" id="SignalP"/>
    </source>
</evidence>